<dbReference type="Gene3D" id="3.40.50.720">
    <property type="entry name" value="NAD(P)-binding Rossmann-like Domain"/>
    <property type="match status" value="1"/>
</dbReference>
<dbReference type="PANTHER" id="PTHR42879">
    <property type="entry name" value="3-OXOACYL-(ACYL-CARRIER-PROTEIN) REDUCTASE"/>
    <property type="match status" value="1"/>
</dbReference>
<dbReference type="PRINTS" id="PR00080">
    <property type="entry name" value="SDRFAMILY"/>
</dbReference>
<dbReference type="InterPro" id="IPR050259">
    <property type="entry name" value="SDR"/>
</dbReference>
<accession>A0ABW4YUD4</accession>
<dbReference type="InterPro" id="IPR057326">
    <property type="entry name" value="KR_dom"/>
</dbReference>
<dbReference type="Proteomes" id="UP001597299">
    <property type="component" value="Unassembled WGS sequence"/>
</dbReference>
<dbReference type="InterPro" id="IPR036291">
    <property type="entry name" value="NAD(P)-bd_dom_sf"/>
</dbReference>
<dbReference type="InterPro" id="IPR002347">
    <property type="entry name" value="SDR_fam"/>
</dbReference>
<evidence type="ECO:0000259" key="2">
    <source>
        <dbReference type="SMART" id="SM00822"/>
    </source>
</evidence>
<dbReference type="SMART" id="SM00822">
    <property type="entry name" value="PKS_KR"/>
    <property type="match status" value="1"/>
</dbReference>
<sequence>MSALVPEAFAFAGRELAGRVALVTGGSRNIGRAIALALAEGGAAVVVAGRRDRAAVDAVVEAIAAAGGRALGVLGDVTQPEEAAAMVEAGMQAFGRLDILVNNAAVRDEAPLADLTYGQWREVMALSLDAPFLMAKAALEPLSRSGAAAIVNIGGLTAYIGARNRAHVVAAKAGLDGLTRALAHEMAEAGITVNLVSPGLIETVREGGHRPHHHGATANLLGRRGLPEEVAAMVRFLAGPAARYVTGQTLHVNGGAYM</sequence>
<evidence type="ECO:0000313" key="3">
    <source>
        <dbReference type="EMBL" id="MFD2139972.1"/>
    </source>
</evidence>
<keyword evidence="4" id="KW-1185">Reference proteome</keyword>
<protein>
    <submittedName>
        <fullName evidence="3">SDR family oxidoreductase</fullName>
    </submittedName>
</protein>
<dbReference type="SUPFAM" id="SSF51735">
    <property type="entry name" value="NAD(P)-binding Rossmann-fold domains"/>
    <property type="match status" value="1"/>
</dbReference>
<dbReference type="RefSeq" id="WP_213353341.1">
    <property type="nucleotide sequence ID" value="NZ_JAHBGB010000033.1"/>
</dbReference>
<comment type="caution">
    <text evidence="3">The sequence shown here is derived from an EMBL/GenBank/DDBJ whole genome shotgun (WGS) entry which is preliminary data.</text>
</comment>
<organism evidence="3 4">
    <name type="scientific">Ancylobacter oerskovii</name>
    <dbReference type="NCBI Taxonomy" id="459519"/>
    <lineage>
        <taxon>Bacteria</taxon>
        <taxon>Pseudomonadati</taxon>
        <taxon>Pseudomonadota</taxon>
        <taxon>Alphaproteobacteria</taxon>
        <taxon>Hyphomicrobiales</taxon>
        <taxon>Xanthobacteraceae</taxon>
        <taxon>Ancylobacter</taxon>
    </lineage>
</organism>
<dbReference type="PANTHER" id="PTHR42879:SF2">
    <property type="entry name" value="3-OXOACYL-[ACYL-CARRIER-PROTEIN] REDUCTASE FABG"/>
    <property type="match status" value="1"/>
</dbReference>
<evidence type="ECO:0000313" key="4">
    <source>
        <dbReference type="Proteomes" id="UP001597299"/>
    </source>
</evidence>
<feature type="domain" description="Ketoreductase" evidence="2">
    <location>
        <begin position="19"/>
        <end position="204"/>
    </location>
</feature>
<name>A0ABW4YUD4_9HYPH</name>
<dbReference type="PRINTS" id="PR00081">
    <property type="entry name" value="GDHRDH"/>
</dbReference>
<dbReference type="Pfam" id="PF13561">
    <property type="entry name" value="adh_short_C2"/>
    <property type="match status" value="1"/>
</dbReference>
<evidence type="ECO:0000256" key="1">
    <source>
        <dbReference type="ARBA" id="ARBA00006484"/>
    </source>
</evidence>
<dbReference type="EMBL" id="JBHUHD010000001">
    <property type="protein sequence ID" value="MFD2139972.1"/>
    <property type="molecule type" value="Genomic_DNA"/>
</dbReference>
<reference evidence="4" key="1">
    <citation type="journal article" date="2019" name="Int. J. Syst. Evol. Microbiol.">
        <title>The Global Catalogue of Microorganisms (GCM) 10K type strain sequencing project: providing services to taxonomists for standard genome sequencing and annotation.</title>
        <authorList>
            <consortium name="The Broad Institute Genomics Platform"/>
            <consortium name="The Broad Institute Genome Sequencing Center for Infectious Disease"/>
            <person name="Wu L."/>
            <person name="Ma J."/>
        </authorList>
    </citation>
    <scope>NUCLEOTIDE SEQUENCE [LARGE SCALE GENOMIC DNA]</scope>
    <source>
        <strain evidence="4">CCM 7435</strain>
    </source>
</reference>
<comment type="similarity">
    <text evidence="1">Belongs to the short-chain dehydrogenases/reductases (SDR) family.</text>
</comment>
<proteinExistence type="inferred from homology"/>
<gene>
    <name evidence="3" type="ORF">ACFSNC_06155</name>
</gene>